<dbReference type="InterPro" id="IPR016148">
    <property type="entry name" value="Pili_assmbl_chaperone_C"/>
</dbReference>
<evidence type="ECO:0000259" key="1">
    <source>
        <dbReference type="Pfam" id="PF02753"/>
    </source>
</evidence>
<proteinExistence type="predicted"/>
<name>A0A806JA70_GLAPU</name>
<dbReference type="SUPFAM" id="SSF49584">
    <property type="entry name" value="Periplasmic chaperone C-domain"/>
    <property type="match status" value="1"/>
</dbReference>
<organism evidence="2 3">
    <name type="scientific">Glaesserella parasuis ZJ0906</name>
    <dbReference type="NCBI Taxonomy" id="1322346"/>
    <lineage>
        <taxon>Bacteria</taxon>
        <taxon>Pseudomonadati</taxon>
        <taxon>Pseudomonadota</taxon>
        <taxon>Gammaproteobacteria</taxon>
        <taxon>Pasteurellales</taxon>
        <taxon>Pasteurellaceae</taxon>
        <taxon>Glaesserella</taxon>
    </lineage>
</organism>
<dbReference type="Gene3D" id="2.60.40.10">
    <property type="entry name" value="Immunoglobulins"/>
    <property type="match status" value="1"/>
</dbReference>
<accession>A0A806JA70</accession>
<dbReference type="Proteomes" id="UP000014672">
    <property type="component" value="Chromosome"/>
</dbReference>
<dbReference type="InterPro" id="IPR036316">
    <property type="entry name" value="Pili_assmbl_chap_C_dom_sf"/>
</dbReference>
<dbReference type="InterPro" id="IPR013783">
    <property type="entry name" value="Ig-like_fold"/>
</dbReference>
<protein>
    <submittedName>
        <fullName evidence="2">Fimbrial chaperone protein</fullName>
    </submittedName>
</protein>
<dbReference type="EMBL" id="CP005384">
    <property type="protein sequence ID" value="AGO15805.1"/>
    <property type="molecule type" value="Genomic_DNA"/>
</dbReference>
<dbReference type="Pfam" id="PF02753">
    <property type="entry name" value="PapD_C"/>
    <property type="match status" value="1"/>
</dbReference>
<sequence>MQWLKTAKGVVVDNQTPYFITYQSVKLGNAYLPNSEMVAPFSSKTLILKGKVSGSRVNWEAINDFGGTEKGEAVLR</sequence>
<dbReference type="KEGG" id="hpaz:K756_02840"/>
<evidence type="ECO:0000313" key="3">
    <source>
        <dbReference type="Proteomes" id="UP000014672"/>
    </source>
</evidence>
<gene>
    <name evidence="2" type="ORF">K756_02840</name>
</gene>
<reference evidence="2 3" key="1">
    <citation type="journal article" date="2013" name="PLoS ONE">
        <title>Complete Genome Analysis of a Haemophilus parasuis Serovar 12 Strain from China.</title>
        <authorList>
            <person name="Li Y."/>
            <person name="Kwok A.H."/>
            <person name="Jiang J."/>
            <person name="Zou Y."/>
            <person name="Zheng F."/>
            <person name="Chen P."/>
            <person name="Hou C."/>
            <person name="Leung F.C."/>
            <person name="Jiang P."/>
        </authorList>
    </citation>
    <scope>NUCLEOTIDE SEQUENCE [LARGE SCALE GENOMIC DNA]</scope>
    <source>
        <strain evidence="2 3">ZJ0906</strain>
    </source>
</reference>
<dbReference type="AlphaFoldDB" id="A0A806JA70"/>
<evidence type="ECO:0000313" key="2">
    <source>
        <dbReference type="EMBL" id="AGO15805.1"/>
    </source>
</evidence>
<feature type="domain" description="Pili assembly chaperone C-terminal" evidence="1">
    <location>
        <begin position="12"/>
        <end position="69"/>
    </location>
</feature>